<proteinExistence type="predicted"/>
<evidence type="ECO:0000313" key="1">
    <source>
        <dbReference type="EMBL" id="KAL2723357.1"/>
    </source>
</evidence>
<dbReference type="AlphaFoldDB" id="A0ABD2ARW8"/>
<organism evidence="1 2">
    <name type="scientific">Vespula maculifrons</name>
    <name type="common">Eastern yellow jacket</name>
    <name type="synonym">Wasp</name>
    <dbReference type="NCBI Taxonomy" id="7453"/>
    <lineage>
        <taxon>Eukaryota</taxon>
        <taxon>Metazoa</taxon>
        <taxon>Ecdysozoa</taxon>
        <taxon>Arthropoda</taxon>
        <taxon>Hexapoda</taxon>
        <taxon>Insecta</taxon>
        <taxon>Pterygota</taxon>
        <taxon>Neoptera</taxon>
        <taxon>Endopterygota</taxon>
        <taxon>Hymenoptera</taxon>
        <taxon>Apocrita</taxon>
        <taxon>Aculeata</taxon>
        <taxon>Vespoidea</taxon>
        <taxon>Vespidae</taxon>
        <taxon>Vespinae</taxon>
        <taxon>Vespula</taxon>
    </lineage>
</organism>
<gene>
    <name evidence="1" type="ORF">V1477_019208</name>
</gene>
<reference evidence="1 2" key="1">
    <citation type="journal article" date="2024" name="Ann. Entomol. Soc. Am.">
        <title>Genomic analyses of the southern and eastern yellowjacket wasps (Hymenoptera: Vespidae) reveal evolutionary signatures of social life.</title>
        <authorList>
            <person name="Catto M.A."/>
            <person name="Caine P.B."/>
            <person name="Orr S.E."/>
            <person name="Hunt B.G."/>
            <person name="Goodisman M.A.D."/>
        </authorList>
    </citation>
    <scope>NUCLEOTIDE SEQUENCE [LARGE SCALE GENOMIC DNA]</scope>
    <source>
        <strain evidence="1">232</strain>
        <tissue evidence="1">Head and thorax</tissue>
    </source>
</reference>
<evidence type="ECO:0000313" key="2">
    <source>
        <dbReference type="Proteomes" id="UP001607303"/>
    </source>
</evidence>
<name>A0ABD2ARW8_VESMC</name>
<accession>A0ABD2ARW8</accession>
<protein>
    <submittedName>
        <fullName evidence="1">Uncharacterized protein</fullName>
    </submittedName>
</protein>
<comment type="caution">
    <text evidence="1">The sequence shown here is derived from an EMBL/GenBank/DDBJ whole genome shotgun (WGS) entry which is preliminary data.</text>
</comment>
<dbReference type="Proteomes" id="UP001607303">
    <property type="component" value="Unassembled WGS sequence"/>
</dbReference>
<sequence length="176" mass="20049">MYVPISKWDTRYMPKIYWHFVWGALLRNAETAVAMLGGTPSREYKDTIEYTSSNGSGGVVVVIVLTVIPEVMKPRPSKSKLRRELLSVFGFGSGNGDGDGDVKIVVVPVAHSRPMLNADALDTAVATTRYINYYWVTTRWALVVPRKSFSSRLVTHKREFVRWLYFKIKMLMLDQI</sequence>
<keyword evidence="2" id="KW-1185">Reference proteome</keyword>
<dbReference type="EMBL" id="JAYRBN010000114">
    <property type="protein sequence ID" value="KAL2723357.1"/>
    <property type="molecule type" value="Genomic_DNA"/>
</dbReference>